<dbReference type="OrthoDB" id="6339926at2759"/>
<dbReference type="EMBL" id="NNAY01002644">
    <property type="protein sequence ID" value="OXU20875.1"/>
    <property type="molecule type" value="Genomic_DNA"/>
</dbReference>
<protein>
    <submittedName>
        <fullName evidence="1">Uncharacterized protein</fullName>
    </submittedName>
</protein>
<keyword evidence="2" id="KW-1185">Reference proteome</keyword>
<accession>A0A232ER84</accession>
<dbReference type="STRING" id="543379.A0A232ER84"/>
<dbReference type="Proteomes" id="UP000215335">
    <property type="component" value="Unassembled WGS sequence"/>
</dbReference>
<dbReference type="AlphaFoldDB" id="A0A232ER84"/>
<reference evidence="1 2" key="1">
    <citation type="journal article" date="2017" name="Curr. Biol.">
        <title>The Evolution of Venom by Co-option of Single-Copy Genes.</title>
        <authorList>
            <person name="Martinson E.O."/>
            <person name="Mrinalini"/>
            <person name="Kelkar Y.D."/>
            <person name="Chang C.H."/>
            <person name="Werren J.H."/>
        </authorList>
    </citation>
    <scope>NUCLEOTIDE SEQUENCE [LARGE SCALE GENOMIC DNA]</scope>
    <source>
        <strain evidence="1 2">Alberta</strain>
        <tissue evidence="1">Whole body</tissue>
    </source>
</reference>
<evidence type="ECO:0000313" key="1">
    <source>
        <dbReference type="EMBL" id="OXU20875.1"/>
    </source>
</evidence>
<gene>
    <name evidence="1" type="ORF">TSAR_008103</name>
</gene>
<sequence>MKRLVNTFISRNYISSAIFIVAVLAIIENKIVAADEPPAFFLKIAKNIPRIGRSEPYDEYAIKNSNVKDDIPWHKGEISKRRVGFSPESNTYAWQHFPLAIEGPPELWRTLAGYSHDPLYKTTDDFNNELWSRDKRTNDPEA</sequence>
<name>A0A232ER84_9HYME</name>
<proteinExistence type="predicted"/>
<evidence type="ECO:0000313" key="2">
    <source>
        <dbReference type="Proteomes" id="UP000215335"/>
    </source>
</evidence>
<comment type="caution">
    <text evidence="1">The sequence shown here is derived from an EMBL/GenBank/DDBJ whole genome shotgun (WGS) entry which is preliminary data.</text>
</comment>
<organism evidence="1 2">
    <name type="scientific">Trichomalopsis sarcophagae</name>
    <dbReference type="NCBI Taxonomy" id="543379"/>
    <lineage>
        <taxon>Eukaryota</taxon>
        <taxon>Metazoa</taxon>
        <taxon>Ecdysozoa</taxon>
        <taxon>Arthropoda</taxon>
        <taxon>Hexapoda</taxon>
        <taxon>Insecta</taxon>
        <taxon>Pterygota</taxon>
        <taxon>Neoptera</taxon>
        <taxon>Endopterygota</taxon>
        <taxon>Hymenoptera</taxon>
        <taxon>Apocrita</taxon>
        <taxon>Proctotrupomorpha</taxon>
        <taxon>Chalcidoidea</taxon>
        <taxon>Pteromalidae</taxon>
        <taxon>Pteromalinae</taxon>
        <taxon>Trichomalopsis</taxon>
    </lineage>
</organism>